<evidence type="ECO:0000256" key="1">
    <source>
        <dbReference type="SAM" id="MobiDB-lite"/>
    </source>
</evidence>
<protein>
    <submittedName>
        <fullName evidence="2">Uncharacterized protein</fullName>
    </submittedName>
</protein>
<gene>
    <name evidence="2" type="ORF">AW08_00272</name>
</gene>
<accession>A0A011PTT9</accession>
<dbReference type="EMBL" id="JFAX01000001">
    <property type="protein sequence ID" value="EXI69779.1"/>
    <property type="molecule type" value="Genomic_DNA"/>
</dbReference>
<reference evidence="2" key="1">
    <citation type="submission" date="2014-02" db="EMBL/GenBank/DDBJ databases">
        <title>Expanding our view of genomic diversity in Candidatus Accumulibacter clades.</title>
        <authorList>
            <person name="Skennerton C.T."/>
            <person name="Barr J.J."/>
            <person name="Slater F.R."/>
            <person name="Bond P.L."/>
            <person name="Tyson G.W."/>
        </authorList>
    </citation>
    <scope>NUCLEOTIDE SEQUENCE [LARGE SCALE GENOMIC DNA]</scope>
</reference>
<sequence length="441" mass="48378">MRGATAERGEDAGADGDPGNVRGRRFLPYQQHRIARRCQSLGSRDIEDQAAHRDADACRRGAGQESLFVGVRQADFLDACQIDTLQLRERRRGTDQTGGDEVDGDAQRRQRRPLGNPRLQHEQLAVLDRELELLRITECPLECRGDLFDLAPGVGQQLLEWHFISQRVPARDDVLTLGVEQEIQVQFAGPGRRVAGKGDTGAGHPPGVAENHPLHRHRGARRIVDVVRPAVADGFLGLPRTNHRHGCLFELQHRVLWKRRAGEFLEECEIVAGQRGETAKVDLARAAGPAGAHAFLDTTGEGAGRALVHDFCEALDQASVAVPGQARIAGAADDRVDRQIVDPDVEQRFHHSRHRYRRPAPHRNEQGPSPRAEAEAALALDMTDSLDERVAQFGRCAAGSGDGLPGEAGGEDETLWNRQSEAAHRDQVESLETHFLDAAGP</sequence>
<feature type="compositionally biased region" description="Basic and acidic residues" evidence="1">
    <location>
        <begin position="1"/>
        <end position="11"/>
    </location>
</feature>
<dbReference type="AlphaFoldDB" id="A0A011PTT9"/>
<organism evidence="2 3">
    <name type="scientific">Candidatus Accumulibacter adjunctus</name>
    <dbReference type="NCBI Taxonomy" id="1454001"/>
    <lineage>
        <taxon>Bacteria</taxon>
        <taxon>Pseudomonadati</taxon>
        <taxon>Pseudomonadota</taxon>
        <taxon>Betaproteobacteria</taxon>
        <taxon>Candidatus Accumulibacter</taxon>
    </lineage>
</organism>
<evidence type="ECO:0000313" key="2">
    <source>
        <dbReference type="EMBL" id="EXI69779.1"/>
    </source>
</evidence>
<feature type="region of interest" description="Disordered" evidence="1">
    <location>
        <begin position="91"/>
        <end position="117"/>
    </location>
</feature>
<evidence type="ECO:0000313" key="3">
    <source>
        <dbReference type="Proteomes" id="UP000020218"/>
    </source>
</evidence>
<dbReference type="AntiFam" id="ANF00162">
    <property type="entry name" value="Shadow ORF (opposite ppdK)"/>
</dbReference>
<dbReference type="Proteomes" id="UP000020218">
    <property type="component" value="Unassembled WGS sequence"/>
</dbReference>
<feature type="region of interest" description="Disordered" evidence="1">
    <location>
        <begin position="191"/>
        <end position="215"/>
    </location>
</feature>
<feature type="region of interest" description="Disordered" evidence="1">
    <location>
        <begin position="342"/>
        <end position="374"/>
    </location>
</feature>
<name>A0A011PTT9_9PROT</name>
<feature type="region of interest" description="Disordered" evidence="1">
    <location>
        <begin position="1"/>
        <end position="26"/>
    </location>
</feature>
<feature type="compositionally biased region" description="Basic residues" evidence="1">
    <location>
        <begin position="350"/>
        <end position="361"/>
    </location>
</feature>
<comment type="caution">
    <text evidence="2">The sequence shown here is derived from an EMBL/GenBank/DDBJ whole genome shotgun (WGS) entry which is preliminary data.</text>
</comment>
<feature type="region of interest" description="Disordered" evidence="1">
    <location>
        <begin position="397"/>
        <end position="441"/>
    </location>
</feature>
<feature type="compositionally biased region" description="Basic and acidic residues" evidence="1">
    <location>
        <begin position="421"/>
        <end position="435"/>
    </location>
</feature>
<proteinExistence type="predicted"/>
<keyword evidence="3" id="KW-1185">Reference proteome</keyword>